<evidence type="ECO:0000256" key="1">
    <source>
        <dbReference type="SAM" id="SignalP"/>
    </source>
</evidence>
<accession>A0A9J6GJ82</accession>
<dbReference type="AlphaFoldDB" id="A0A9J6GJ82"/>
<organism evidence="2 3">
    <name type="scientific">Haemaphysalis longicornis</name>
    <name type="common">Bush tick</name>
    <dbReference type="NCBI Taxonomy" id="44386"/>
    <lineage>
        <taxon>Eukaryota</taxon>
        <taxon>Metazoa</taxon>
        <taxon>Ecdysozoa</taxon>
        <taxon>Arthropoda</taxon>
        <taxon>Chelicerata</taxon>
        <taxon>Arachnida</taxon>
        <taxon>Acari</taxon>
        <taxon>Parasitiformes</taxon>
        <taxon>Ixodida</taxon>
        <taxon>Ixodoidea</taxon>
        <taxon>Ixodidae</taxon>
        <taxon>Haemaphysalinae</taxon>
        <taxon>Haemaphysalis</taxon>
    </lineage>
</organism>
<comment type="caution">
    <text evidence="2">The sequence shown here is derived from an EMBL/GenBank/DDBJ whole genome shotgun (WGS) entry which is preliminary data.</text>
</comment>
<evidence type="ECO:0000313" key="2">
    <source>
        <dbReference type="EMBL" id="KAH9375565.1"/>
    </source>
</evidence>
<name>A0A9J6GJ82_HAELO</name>
<protein>
    <recommendedName>
        <fullName evidence="4">Secreted salivary gland peptide</fullName>
    </recommendedName>
</protein>
<dbReference type="Proteomes" id="UP000821853">
    <property type="component" value="Chromosome 5"/>
</dbReference>
<evidence type="ECO:0000313" key="3">
    <source>
        <dbReference type="Proteomes" id="UP000821853"/>
    </source>
</evidence>
<proteinExistence type="predicted"/>
<gene>
    <name evidence="2" type="ORF">HPB48_005054</name>
</gene>
<dbReference type="OrthoDB" id="6476538at2759"/>
<dbReference type="OMA" id="ACGTEFI"/>
<evidence type="ECO:0008006" key="4">
    <source>
        <dbReference type="Google" id="ProtNLM"/>
    </source>
</evidence>
<keyword evidence="1" id="KW-0732">Signal</keyword>
<feature type="chain" id="PRO_5039888446" description="Secreted salivary gland peptide" evidence="1">
    <location>
        <begin position="20"/>
        <end position="239"/>
    </location>
</feature>
<dbReference type="PANTHER" id="PTHR33964">
    <property type="entry name" value="RE45066P-RELATED"/>
    <property type="match status" value="1"/>
</dbReference>
<keyword evidence="3" id="KW-1185">Reference proteome</keyword>
<reference evidence="2 3" key="1">
    <citation type="journal article" date="2020" name="Cell">
        <title>Large-Scale Comparative Analyses of Tick Genomes Elucidate Their Genetic Diversity and Vector Capacities.</title>
        <authorList>
            <consortium name="Tick Genome and Microbiome Consortium (TIGMIC)"/>
            <person name="Jia N."/>
            <person name="Wang J."/>
            <person name="Shi W."/>
            <person name="Du L."/>
            <person name="Sun Y."/>
            <person name="Zhan W."/>
            <person name="Jiang J.F."/>
            <person name="Wang Q."/>
            <person name="Zhang B."/>
            <person name="Ji P."/>
            <person name="Bell-Sakyi L."/>
            <person name="Cui X.M."/>
            <person name="Yuan T.T."/>
            <person name="Jiang B.G."/>
            <person name="Yang W.F."/>
            <person name="Lam T.T."/>
            <person name="Chang Q.C."/>
            <person name="Ding S.J."/>
            <person name="Wang X.J."/>
            <person name="Zhu J.G."/>
            <person name="Ruan X.D."/>
            <person name="Zhao L."/>
            <person name="Wei J.T."/>
            <person name="Ye R.Z."/>
            <person name="Que T.C."/>
            <person name="Du C.H."/>
            <person name="Zhou Y.H."/>
            <person name="Cheng J.X."/>
            <person name="Dai P.F."/>
            <person name="Guo W.B."/>
            <person name="Han X.H."/>
            <person name="Huang E.J."/>
            <person name="Li L.F."/>
            <person name="Wei W."/>
            <person name="Gao Y.C."/>
            <person name="Liu J.Z."/>
            <person name="Shao H.Z."/>
            <person name="Wang X."/>
            <person name="Wang C.C."/>
            <person name="Yang T.C."/>
            <person name="Huo Q.B."/>
            <person name="Li W."/>
            <person name="Chen H.Y."/>
            <person name="Chen S.E."/>
            <person name="Zhou L.G."/>
            <person name="Ni X.B."/>
            <person name="Tian J.H."/>
            <person name="Sheng Y."/>
            <person name="Liu T."/>
            <person name="Pan Y.S."/>
            <person name="Xia L.Y."/>
            <person name="Li J."/>
            <person name="Zhao F."/>
            <person name="Cao W.C."/>
        </authorList>
    </citation>
    <scope>NUCLEOTIDE SEQUENCE [LARGE SCALE GENOMIC DNA]</scope>
    <source>
        <strain evidence="2">HaeL-2018</strain>
    </source>
</reference>
<feature type="signal peptide" evidence="1">
    <location>
        <begin position="1"/>
        <end position="19"/>
    </location>
</feature>
<sequence>MRFLLALLCSAVFGTLVGAASSYVRDDPSCGDEAIDACGTEFISFGHGPRIPENETHLAESCKRQLKGILCANDYTERCLRGFIKGSAVTALITLQEETERKCDSSHPDHKRYLKSAPCLNKAGDRLHKCVQNFREELYRVGLKAPPKEKIRYACCEYSKVFNCKQTSLKENCKDPKALLYVSESAEHILHRLVKIFCGRYETGSTECDSLEKLPPLDANESAPKSFIVLLKSFVATVP</sequence>
<dbReference type="PANTHER" id="PTHR33964:SF1">
    <property type="entry name" value="RE45066P"/>
    <property type="match status" value="1"/>
</dbReference>
<dbReference type="EMBL" id="JABSTR010000007">
    <property type="protein sequence ID" value="KAH9375565.1"/>
    <property type="molecule type" value="Genomic_DNA"/>
</dbReference>
<dbReference type="VEuPathDB" id="VectorBase:HLOH_053094"/>